<dbReference type="Proteomes" id="UP000032900">
    <property type="component" value="Unassembled WGS sequence"/>
</dbReference>
<dbReference type="InterPro" id="IPR002187">
    <property type="entry name" value="N-reg_PII"/>
</dbReference>
<dbReference type="STRING" id="1236989.JCM15548_1665"/>
<name>A0A0E9LSL2_9BACT</name>
<dbReference type="GO" id="GO:0005829">
    <property type="term" value="C:cytosol"/>
    <property type="evidence" value="ECO:0007669"/>
    <property type="project" value="TreeGrafter"/>
</dbReference>
<dbReference type="PANTHER" id="PTHR30115:SF11">
    <property type="entry name" value="NITROGEN REGULATORY PROTEIN P-II HOMOLOG"/>
    <property type="match status" value="1"/>
</dbReference>
<accession>A0A0E9LSL2</accession>
<dbReference type="OrthoDB" id="9802729at2"/>
<dbReference type="AlphaFoldDB" id="A0A0E9LSL2"/>
<dbReference type="EMBL" id="BAZW01000003">
    <property type="protein sequence ID" value="GAO28557.1"/>
    <property type="molecule type" value="Genomic_DNA"/>
</dbReference>
<organism evidence="1 2">
    <name type="scientific">Geofilum rubicundum JCM 15548</name>
    <dbReference type="NCBI Taxonomy" id="1236989"/>
    <lineage>
        <taxon>Bacteria</taxon>
        <taxon>Pseudomonadati</taxon>
        <taxon>Bacteroidota</taxon>
        <taxon>Bacteroidia</taxon>
        <taxon>Marinilabiliales</taxon>
        <taxon>Marinilabiliaceae</taxon>
        <taxon>Geofilum</taxon>
    </lineage>
</organism>
<dbReference type="Gene3D" id="3.30.70.120">
    <property type="match status" value="1"/>
</dbReference>
<dbReference type="PROSITE" id="PS51343">
    <property type="entry name" value="PII_GLNB_DOM"/>
    <property type="match status" value="1"/>
</dbReference>
<dbReference type="RefSeq" id="WP_062122348.1">
    <property type="nucleotide sequence ID" value="NZ_BAZW01000003.1"/>
</dbReference>
<dbReference type="Pfam" id="PF00543">
    <property type="entry name" value="P-II"/>
    <property type="match status" value="1"/>
</dbReference>
<proteinExistence type="predicted"/>
<dbReference type="GO" id="GO:0006808">
    <property type="term" value="P:regulation of nitrogen utilization"/>
    <property type="evidence" value="ECO:0007669"/>
    <property type="project" value="InterPro"/>
</dbReference>
<keyword evidence="2" id="KW-1185">Reference proteome</keyword>
<gene>
    <name evidence="1" type="ORF">JCM15548_1665</name>
</gene>
<dbReference type="PRINTS" id="PR00340">
    <property type="entry name" value="PIIGLNB"/>
</dbReference>
<sequence>MKLILAIIRIAKMQETKIALSEAGLPSFTAMAVLGRGQGHGDLERAADLNPALHEYIPETPRFKSKRVISLVVTDDKKDLAVTTIIKANQSGKSGDGKIFVVNTIDAIKVRTGETGDLTLD</sequence>
<protein>
    <submittedName>
        <fullName evidence="1">Nitrogen regulatory protein P-II</fullName>
    </submittedName>
</protein>
<evidence type="ECO:0000313" key="1">
    <source>
        <dbReference type="EMBL" id="GAO28557.1"/>
    </source>
</evidence>
<evidence type="ECO:0000313" key="2">
    <source>
        <dbReference type="Proteomes" id="UP000032900"/>
    </source>
</evidence>
<dbReference type="InterPro" id="IPR011322">
    <property type="entry name" value="N-reg_PII-like_a/b"/>
</dbReference>
<dbReference type="InterPro" id="IPR015867">
    <property type="entry name" value="N-reg_PII/ATP_PRibTrfase_C"/>
</dbReference>
<dbReference type="PANTHER" id="PTHR30115">
    <property type="entry name" value="NITROGEN REGULATORY PROTEIN P-II"/>
    <property type="match status" value="1"/>
</dbReference>
<reference evidence="1 2" key="1">
    <citation type="journal article" date="2015" name="Microbes Environ.">
        <title>Distribution and evolution of nitrogen fixation genes in the phylum bacteroidetes.</title>
        <authorList>
            <person name="Inoue J."/>
            <person name="Oshima K."/>
            <person name="Suda W."/>
            <person name="Sakamoto M."/>
            <person name="Iino T."/>
            <person name="Noda S."/>
            <person name="Hongoh Y."/>
            <person name="Hattori M."/>
            <person name="Ohkuma M."/>
        </authorList>
    </citation>
    <scope>NUCLEOTIDE SEQUENCE [LARGE SCALE GENOMIC DNA]</scope>
    <source>
        <strain evidence="1">JCM 15548</strain>
    </source>
</reference>
<comment type="caution">
    <text evidence="1">The sequence shown here is derived from an EMBL/GenBank/DDBJ whole genome shotgun (WGS) entry which is preliminary data.</text>
</comment>
<dbReference type="GO" id="GO:0030234">
    <property type="term" value="F:enzyme regulator activity"/>
    <property type="evidence" value="ECO:0007669"/>
    <property type="project" value="InterPro"/>
</dbReference>
<dbReference type="GO" id="GO:0005524">
    <property type="term" value="F:ATP binding"/>
    <property type="evidence" value="ECO:0007669"/>
    <property type="project" value="TreeGrafter"/>
</dbReference>
<dbReference type="SUPFAM" id="SSF54913">
    <property type="entry name" value="GlnB-like"/>
    <property type="match status" value="1"/>
</dbReference>
<dbReference type="SMART" id="SM00938">
    <property type="entry name" value="P-II"/>
    <property type="match status" value="1"/>
</dbReference>